<dbReference type="Pfam" id="PF13829">
    <property type="entry name" value="DUF4191"/>
    <property type="match status" value="1"/>
</dbReference>
<dbReference type="Proteomes" id="UP000198649">
    <property type="component" value="Unassembled WGS sequence"/>
</dbReference>
<accession>A0A1I3FIW6</accession>
<organism evidence="3 4">
    <name type="scientific">Nocardioides psychrotolerans</name>
    <dbReference type="NCBI Taxonomy" id="1005945"/>
    <lineage>
        <taxon>Bacteria</taxon>
        <taxon>Bacillati</taxon>
        <taxon>Actinomycetota</taxon>
        <taxon>Actinomycetes</taxon>
        <taxon>Propionibacteriales</taxon>
        <taxon>Nocardioidaceae</taxon>
        <taxon>Nocardioides</taxon>
    </lineage>
</organism>
<dbReference type="InterPro" id="IPR025445">
    <property type="entry name" value="DUF4191"/>
</dbReference>
<feature type="transmembrane region" description="Helical" evidence="2">
    <location>
        <begin position="35"/>
        <end position="57"/>
    </location>
</feature>
<feature type="transmembrane region" description="Helical" evidence="2">
    <location>
        <begin position="63"/>
        <end position="85"/>
    </location>
</feature>
<name>A0A1I3FIW6_9ACTN</name>
<keyword evidence="2" id="KW-1133">Transmembrane helix</keyword>
<keyword evidence="2" id="KW-0812">Transmembrane</keyword>
<proteinExistence type="predicted"/>
<dbReference type="EMBL" id="FOQG01000005">
    <property type="protein sequence ID" value="SFI11163.1"/>
    <property type="molecule type" value="Genomic_DNA"/>
</dbReference>
<protein>
    <recommendedName>
        <fullName evidence="5">DUF4191 domain-containing protein</fullName>
    </recommendedName>
</protein>
<keyword evidence="4" id="KW-1185">Reference proteome</keyword>
<reference evidence="3 4" key="1">
    <citation type="submission" date="2016-10" db="EMBL/GenBank/DDBJ databases">
        <authorList>
            <person name="de Groot N.N."/>
        </authorList>
    </citation>
    <scope>NUCLEOTIDE SEQUENCE [LARGE SCALE GENOMIC DNA]</scope>
    <source>
        <strain evidence="3 4">CGMCC 1.11156</strain>
    </source>
</reference>
<dbReference type="AlphaFoldDB" id="A0A1I3FIW6"/>
<dbReference type="RefSeq" id="WP_091111732.1">
    <property type="nucleotide sequence ID" value="NZ_BKAF01000006.1"/>
</dbReference>
<gene>
    <name evidence="3" type="ORF">SAMN05216561_1055</name>
</gene>
<evidence type="ECO:0000313" key="3">
    <source>
        <dbReference type="EMBL" id="SFI11163.1"/>
    </source>
</evidence>
<dbReference type="OrthoDB" id="8479889at2"/>
<dbReference type="STRING" id="1005945.SAMN05216561_1055"/>
<evidence type="ECO:0000256" key="2">
    <source>
        <dbReference type="SAM" id="Phobius"/>
    </source>
</evidence>
<evidence type="ECO:0008006" key="5">
    <source>
        <dbReference type="Google" id="ProtNLM"/>
    </source>
</evidence>
<evidence type="ECO:0000313" key="4">
    <source>
        <dbReference type="Proteomes" id="UP000198649"/>
    </source>
</evidence>
<evidence type="ECO:0000256" key="1">
    <source>
        <dbReference type="SAM" id="MobiDB-lite"/>
    </source>
</evidence>
<feature type="region of interest" description="Disordered" evidence="1">
    <location>
        <begin position="218"/>
        <end position="240"/>
    </location>
</feature>
<sequence length="240" mass="26202">MAKKDKAQPTDPSEMGRRQQIVATYRMTKQTDKRIGLWMLGAFLLFGALGFGIFYVLPGSGTIGLVIAVVGGLMLGLLAMMIVFSRRAQRTAYDRMAGQPGAAASALTLLKRGWKSDPVIAFTKQQDVVHRVVGPPGIVLIGEGNAHRVRQLLLSERRKHERVASETPIHEIVVGSEEGQVPLAKLVRHVTKLGRQVKPAEMTDVLNRLKALDANRSAIPLPKGPVPNSMKGMRGNMRGR</sequence>
<keyword evidence="2" id="KW-0472">Membrane</keyword>